<dbReference type="STRING" id="1420916.AU14_06410"/>
<feature type="region of interest" description="Disordered" evidence="1">
    <location>
        <begin position="302"/>
        <end position="321"/>
    </location>
</feature>
<reference evidence="2 3" key="1">
    <citation type="journal article" date="2014" name="Genome Announc.">
        <title>Draft Genome Sequences of Marinobacter similis A3d10T and Marinobacter salarius R9SW1T.</title>
        <authorList>
            <person name="Ivanova E.P."/>
            <person name="Ng H.J."/>
            <person name="Webb H.K."/>
            <person name="Feng G."/>
            <person name="Oshima K."/>
            <person name="Hattori M."/>
            <person name="Ohkuma M."/>
            <person name="Sergeev A.F."/>
            <person name="Mikhailov V.V."/>
            <person name="Crawford R.J."/>
            <person name="Sawabe T."/>
        </authorList>
    </citation>
    <scope>NUCLEOTIDE SEQUENCE [LARGE SCALE GENOMIC DNA]</scope>
    <source>
        <strain evidence="2 3">A3d10</strain>
    </source>
</reference>
<gene>
    <name evidence="2" type="ORF">AU14_06410</name>
</gene>
<dbReference type="AlphaFoldDB" id="W5YHA1"/>
<accession>W5YHA1</accession>
<dbReference type="KEGG" id="msx:AU14_06410"/>
<protein>
    <submittedName>
        <fullName evidence="2">Uncharacterized protein</fullName>
    </submittedName>
</protein>
<keyword evidence="3" id="KW-1185">Reference proteome</keyword>
<dbReference type="HOGENOM" id="CLU_054939_0_0_6"/>
<name>W5YHA1_9GAMM</name>
<dbReference type="EMBL" id="CP007151">
    <property type="protein sequence ID" value="AHI28380.1"/>
    <property type="molecule type" value="Genomic_DNA"/>
</dbReference>
<evidence type="ECO:0000313" key="3">
    <source>
        <dbReference type="Proteomes" id="UP000061489"/>
    </source>
</evidence>
<sequence>MVESKDAQTQPPCLPGGLVPMEQWEIPEISVHRSLKDGLHHILVQLHMAGDDGAFQSLDDLPDLSDQQRQRFAPEPDFSALAQALAQKIEQNRAESANPRAVALLVAPPFSGVREALARWPLANIAGGAPGEGHCVIAPPQNLLMNEDEAAHWWDAQELTRPWVIPELADFWLRHMSGLALIRELFRRIAAGDAGQGIVGCSSWCWQFWVNYIPDLNLAPSTPAPLDSSLLGAWLAHLSERNSRPPVTARMTHDGRYVLPLDEQIDGEKVKRSGLLRDLAATSRGNGGVALAIWRRALRAEPEEGAEGASPQSTDQSDQNSRKQSRCCWVIPLDQLSLPIMPQSRERSVGFVLHALLLHDGLDETALELVTGISPHQLSHALSRLARAEIIARSEYSGRWHVTALGYPTTRRHLQTWGFPVDAF</sequence>
<feature type="compositionally biased region" description="Polar residues" evidence="1">
    <location>
        <begin position="310"/>
        <end position="319"/>
    </location>
</feature>
<proteinExistence type="predicted"/>
<evidence type="ECO:0000313" key="2">
    <source>
        <dbReference type="EMBL" id="AHI28380.1"/>
    </source>
</evidence>
<evidence type="ECO:0000256" key="1">
    <source>
        <dbReference type="SAM" id="MobiDB-lite"/>
    </source>
</evidence>
<organism evidence="2 3">
    <name type="scientific">Marinobacter similis</name>
    <dbReference type="NCBI Taxonomy" id="1420916"/>
    <lineage>
        <taxon>Bacteria</taxon>
        <taxon>Pseudomonadati</taxon>
        <taxon>Pseudomonadota</taxon>
        <taxon>Gammaproteobacteria</taxon>
        <taxon>Pseudomonadales</taxon>
        <taxon>Marinobacteraceae</taxon>
        <taxon>Marinobacter</taxon>
    </lineage>
</organism>
<dbReference type="Proteomes" id="UP000061489">
    <property type="component" value="Chromosome"/>
</dbReference>